<dbReference type="PANTHER" id="PTHR37694">
    <property type="entry name" value="SLR8022 PROTEIN"/>
    <property type="match status" value="1"/>
</dbReference>
<reference evidence="2" key="1">
    <citation type="journal article" date="2019" name="Int. J. Syst. Evol. Microbiol.">
        <title>The Global Catalogue of Microorganisms (GCM) 10K type strain sequencing project: providing services to taxonomists for standard genome sequencing and annotation.</title>
        <authorList>
            <consortium name="The Broad Institute Genomics Platform"/>
            <consortium name="The Broad Institute Genome Sequencing Center for Infectious Disease"/>
            <person name="Wu L."/>
            <person name="Ma J."/>
        </authorList>
    </citation>
    <scope>NUCLEOTIDE SEQUENCE [LARGE SCALE GENOMIC DNA]</scope>
    <source>
        <strain evidence="2">JCM 17809</strain>
    </source>
</reference>
<sequence length="109" mass="11657">MDGISLTTLADEQLEAARQGQSARAARTIHGGHDRVLRETVIALLAGHELSEHESPGEATLQVLRGRVRLDAEPNTWEGSAGDHVVVPAQRHTVSALEDAVVLLTVVKP</sequence>
<gene>
    <name evidence="1" type="ORF">GCM10023168_37600</name>
</gene>
<accession>A0ABP8KRV6</accession>
<dbReference type="Proteomes" id="UP001500945">
    <property type="component" value="Unassembled WGS sequence"/>
</dbReference>
<dbReference type="PANTHER" id="PTHR37694:SF1">
    <property type="entry name" value="SLR8022 PROTEIN"/>
    <property type="match status" value="1"/>
</dbReference>
<dbReference type="InterPro" id="IPR011051">
    <property type="entry name" value="RmlC_Cupin_sf"/>
</dbReference>
<keyword evidence="2" id="KW-1185">Reference proteome</keyword>
<protein>
    <submittedName>
        <fullName evidence="1">Cupin domain-containing protein</fullName>
    </submittedName>
</protein>
<dbReference type="SUPFAM" id="SSF51182">
    <property type="entry name" value="RmlC-like cupins"/>
    <property type="match status" value="1"/>
</dbReference>
<name>A0ABP8KRV6_9MICO</name>
<evidence type="ECO:0000313" key="2">
    <source>
        <dbReference type="Proteomes" id="UP001500945"/>
    </source>
</evidence>
<dbReference type="Gene3D" id="2.60.120.10">
    <property type="entry name" value="Jelly Rolls"/>
    <property type="match status" value="1"/>
</dbReference>
<dbReference type="EMBL" id="BAABGM010000033">
    <property type="protein sequence ID" value="GAA4414183.1"/>
    <property type="molecule type" value="Genomic_DNA"/>
</dbReference>
<evidence type="ECO:0000313" key="1">
    <source>
        <dbReference type="EMBL" id="GAA4414183.1"/>
    </source>
</evidence>
<dbReference type="InterPro" id="IPR014710">
    <property type="entry name" value="RmlC-like_jellyroll"/>
</dbReference>
<dbReference type="CDD" id="cd02230">
    <property type="entry name" value="cupin_HP0902-like"/>
    <property type="match status" value="1"/>
</dbReference>
<comment type="caution">
    <text evidence="1">The sequence shown here is derived from an EMBL/GenBank/DDBJ whole genome shotgun (WGS) entry which is preliminary data.</text>
</comment>
<dbReference type="RefSeq" id="WP_345208886.1">
    <property type="nucleotide sequence ID" value="NZ_BAABGM010000033.1"/>
</dbReference>
<proteinExistence type="predicted"/>
<organism evidence="1 2">
    <name type="scientific">Fodinibacter luteus</name>
    <dbReference type="NCBI Taxonomy" id="552064"/>
    <lineage>
        <taxon>Bacteria</taxon>
        <taxon>Bacillati</taxon>
        <taxon>Actinomycetota</taxon>
        <taxon>Actinomycetes</taxon>
        <taxon>Micrococcales</taxon>
        <taxon>Intrasporangiaceae</taxon>
        <taxon>Fodinibacter (ex Wang et al. 2009)</taxon>
    </lineage>
</organism>